<evidence type="ECO:0000313" key="7">
    <source>
        <dbReference type="EMBL" id="AJM92300.1"/>
    </source>
</evidence>
<dbReference type="InterPro" id="IPR018967">
    <property type="entry name" value="FeS-contain_CDGSH-typ"/>
</dbReference>
<organism evidence="7 8">
    <name type="scientific">Nitrosopumilus piranensis</name>
    <dbReference type="NCBI Taxonomy" id="1582439"/>
    <lineage>
        <taxon>Archaea</taxon>
        <taxon>Nitrososphaerota</taxon>
        <taxon>Nitrososphaeria</taxon>
        <taxon>Nitrosopumilales</taxon>
        <taxon>Nitrosopumilaceae</taxon>
        <taxon>Nitrosopumilus</taxon>
    </lineage>
</organism>
<reference evidence="7 8" key="3">
    <citation type="journal article" date="2019" name="Int. J. Syst. Evol. Microbiol.">
        <title>Nitrosopumilus adriaticus sp. nov. and Nitrosopumilus piranensis sp. nov., two ammonia-oxidizing archaea from the Adriatic Sea and members of the class Nitrososphaeria.</title>
        <authorList>
            <person name="Bayer B."/>
            <person name="Vojvoda J."/>
            <person name="Reinthaler T."/>
            <person name="Reyes C."/>
            <person name="Pinto M."/>
            <person name="Herndl G.J."/>
        </authorList>
    </citation>
    <scope>NUCLEOTIDE SEQUENCE [LARGE SCALE GENOMIC DNA]</scope>
    <source>
        <strain evidence="7 8">D3C</strain>
    </source>
</reference>
<sequence>MANVTIKAEENGPLLVVVDKKTTVTLCRCGGSQTQPSCDGAHEKIGFKAEGSEIEIHKHPESKMKPKSLRHGEGKSFSKMKEEVGLK</sequence>
<reference evidence="7 8" key="2">
    <citation type="journal article" date="2016" name="ISME J.">
        <title>Physiological and genomic characterization of two novel marine thaumarchaeal strains indicates niche differentiation.</title>
        <authorList>
            <person name="Bayer B."/>
            <person name="Vojvoda J."/>
            <person name="Offre P."/>
            <person name="Alves R.J."/>
            <person name="Elisabeth N.H."/>
            <person name="Garcia J.A."/>
            <person name="Volland J.M."/>
            <person name="Srivastava A."/>
            <person name="Schleper C."/>
            <person name="Herndl G.J."/>
        </authorList>
    </citation>
    <scope>NUCLEOTIDE SEQUENCE [LARGE SCALE GENOMIC DNA]</scope>
    <source>
        <strain evidence="7 8">D3C</strain>
    </source>
</reference>
<evidence type="ECO:0000256" key="1">
    <source>
        <dbReference type="ARBA" id="ARBA00022714"/>
    </source>
</evidence>
<evidence type="ECO:0000259" key="6">
    <source>
        <dbReference type="SMART" id="SM00704"/>
    </source>
</evidence>
<gene>
    <name evidence="7" type="ORF">NPIRD3C_1088</name>
</gene>
<protein>
    <recommendedName>
        <fullName evidence="6">Iron-binding zinc finger CDGSH type domain-containing protein</fullName>
    </recommendedName>
</protein>
<dbReference type="KEGG" id="nid:NPIRD3C_1088"/>
<evidence type="ECO:0000256" key="4">
    <source>
        <dbReference type="ARBA" id="ARBA00023014"/>
    </source>
</evidence>
<keyword evidence="1" id="KW-0001">2Fe-2S</keyword>
<feature type="region of interest" description="Disordered" evidence="5">
    <location>
        <begin position="57"/>
        <end position="87"/>
    </location>
</feature>
<dbReference type="SMART" id="SM00704">
    <property type="entry name" value="ZnF_CDGSH"/>
    <property type="match status" value="1"/>
</dbReference>
<dbReference type="GO" id="GO:0051537">
    <property type="term" value="F:2 iron, 2 sulfur cluster binding"/>
    <property type="evidence" value="ECO:0007669"/>
    <property type="project" value="UniProtKB-KW"/>
</dbReference>
<dbReference type="GO" id="GO:0005737">
    <property type="term" value="C:cytoplasm"/>
    <property type="evidence" value="ECO:0007669"/>
    <property type="project" value="UniProtKB-ARBA"/>
</dbReference>
<dbReference type="Proteomes" id="UP000032027">
    <property type="component" value="Chromosome"/>
</dbReference>
<keyword evidence="4" id="KW-0411">Iron-sulfur</keyword>
<dbReference type="EMBL" id="CP010868">
    <property type="protein sequence ID" value="AJM92300.1"/>
    <property type="molecule type" value="Genomic_DNA"/>
</dbReference>
<evidence type="ECO:0000256" key="2">
    <source>
        <dbReference type="ARBA" id="ARBA00022723"/>
    </source>
</evidence>
<dbReference type="HOGENOM" id="CLU_173940_2_2_2"/>
<dbReference type="Pfam" id="PF09360">
    <property type="entry name" value="zf-CDGSH"/>
    <property type="match status" value="1"/>
</dbReference>
<evidence type="ECO:0000256" key="5">
    <source>
        <dbReference type="SAM" id="MobiDB-lite"/>
    </source>
</evidence>
<dbReference type="InterPro" id="IPR042216">
    <property type="entry name" value="MitoNEET_CISD"/>
</dbReference>
<dbReference type="GeneID" id="41600238"/>
<dbReference type="AlphaFoldDB" id="A0A0C5BZ73"/>
<name>A0A0C5BZ73_9ARCH</name>
<keyword evidence="2" id="KW-0479">Metal-binding</keyword>
<dbReference type="OrthoDB" id="5781at2157"/>
<evidence type="ECO:0000313" key="8">
    <source>
        <dbReference type="Proteomes" id="UP000032027"/>
    </source>
</evidence>
<dbReference type="PATRIC" id="fig|1582439.9.peg.1119"/>
<feature type="domain" description="Iron-binding zinc finger CDGSH type" evidence="6">
    <location>
        <begin position="11"/>
        <end position="48"/>
    </location>
</feature>
<keyword evidence="3" id="KW-0408">Iron</keyword>
<keyword evidence="8" id="KW-1185">Reference proteome</keyword>
<dbReference type="GO" id="GO:0046872">
    <property type="term" value="F:metal ion binding"/>
    <property type="evidence" value="ECO:0007669"/>
    <property type="project" value="UniProtKB-KW"/>
</dbReference>
<dbReference type="Gene3D" id="3.40.5.90">
    <property type="entry name" value="CDGSH iron-sulfur domain, mitoNEET-type"/>
    <property type="match status" value="1"/>
</dbReference>
<reference evidence="8" key="1">
    <citation type="submission" date="2015-02" db="EMBL/GenBank/DDBJ databases">
        <title>Characterization of two novel Thaumarchaeota isolated from the Northern Adriatic Sea.</title>
        <authorList>
            <person name="Bayer B."/>
            <person name="Vojvoda J."/>
            <person name="Offre P."/>
            <person name="Srivastava A."/>
            <person name="Elisabeth N."/>
            <person name="Garcia J.A.L."/>
            <person name="Schleper C."/>
            <person name="Herndl G.J."/>
        </authorList>
    </citation>
    <scope>NUCLEOTIDE SEQUENCE [LARGE SCALE GENOMIC DNA]</scope>
    <source>
        <strain evidence="8">D3C</strain>
    </source>
</reference>
<accession>A0A0C5BZ73</accession>
<proteinExistence type="predicted"/>
<evidence type="ECO:0000256" key="3">
    <source>
        <dbReference type="ARBA" id="ARBA00023004"/>
    </source>
</evidence>
<dbReference type="RefSeq" id="WP_148703172.1">
    <property type="nucleotide sequence ID" value="NZ_CP010868.1"/>
</dbReference>